<dbReference type="eggNOG" id="ENOG50346D5">
    <property type="taxonomic scope" value="Bacteria"/>
</dbReference>
<dbReference type="Proteomes" id="UP000001208">
    <property type="component" value="Chromosome"/>
</dbReference>
<proteinExistence type="predicted"/>
<evidence type="ECO:0000256" key="1">
    <source>
        <dbReference type="SAM" id="SignalP"/>
    </source>
</evidence>
<gene>
    <name evidence="2" type="ordered locus">Ctha_0625</name>
</gene>
<accession>B3QVN8</accession>
<keyword evidence="1" id="KW-0732">Signal</keyword>
<evidence type="ECO:0000313" key="2">
    <source>
        <dbReference type="EMBL" id="ACF13095.1"/>
    </source>
</evidence>
<keyword evidence="3" id="KW-1185">Reference proteome</keyword>
<dbReference type="EMBL" id="CP001100">
    <property type="protein sequence ID" value="ACF13095.1"/>
    <property type="molecule type" value="Genomic_DNA"/>
</dbReference>
<organism evidence="2 3">
    <name type="scientific">Chloroherpeton thalassium (strain ATCC 35110 / GB-78)</name>
    <dbReference type="NCBI Taxonomy" id="517418"/>
    <lineage>
        <taxon>Bacteria</taxon>
        <taxon>Pseudomonadati</taxon>
        <taxon>Chlorobiota</taxon>
        <taxon>Chlorobiia</taxon>
        <taxon>Chlorobiales</taxon>
        <taxon>Chloroherpetonaceae</taxon>
        <taxon>Chloroherpeton</taxon>
    </lineage>
</organism>
<dbReference type="AlphaFoldDB" id="B3QVN8"/>
<dbReference type="Gene3D" id="1.25.40.10">
    <property type="entry name" value="Tetratricopeptide repeat domain"/>
    <property type="match status" value="1"/>
</dbReference>
<dbReference type="SUPFAM" id="SSF48452">
    <property type="entry name" value="TPR-like"/>
    <property type="match status" value="1"/>
</dbReference>
<sequence length="258" mass="29627">MLRLRACALFLLSFTLLFCLSCQAAAKELSYDWPFSASPQQVIDSLQTQHAADLPDSIAYEHHLILAKAHYFNAFQENRPDETKQADLQAAHAAIQNAMAYHKTPTARAFECLIMLEENHFLSLKDASLNFDMCKKELEDILRTDAMDFIANIAYGQLAYEVRQIQGFRRFLAKIFYTPLADDVNYETALLYFLQAKYLQPSPVVFYQLARAYFALGNHRDALLSIKTCVATTPERPYIDLYYQHLAEQAQNTYNTNH</sequence>
<feature type="chain" id="PRO_5002795828" description="Tetratricopeptide repeat protein" evidence="1">
    <location>
        <begin position="27"/>
        <end position="258"/>
    </location>
</feature>
<dbReference type="RefSeq" id="WP_012499179.1">
    <property type="nucleotide sequence ID" value="NC_011026.1"/>
</dbReference>
<evidence type="ECO:0000313" key="3">
    <source>
        <dbReference type="Proteomes" id="UP000001208"/>
    </source>
</evidence>
<feature type="signal peptide" evidence="1">
    <location>
        <begin position="1"/>
        <end position="26"/>
    </location>
</feature>
<dbReference type="InterPro" id="IPR011990">
    <property type="entry name" value="TPR-like_helical_dom_sf"/>
</dbReference>
<dbReference type="KEGG" id="cts:Ctha_0625"/>
<protein>
    <recommendedName>
        <fullName evidence="4">Tetratricopeptide repeat protein</fullName>
    </recommendedName>
</protein>
<name>B3QVN8_CHLT3</name>
<dbReference type="STRING" id="517418.Ctha_0625"/>
<reference evidence="2 3" key="1">
    <citation type="submission" date="2008-06" db="EMBL/GenBank/DDBJ databases">
        <title>Complete sequence of Chloroherpeton thalassium ATCC 35110.</title>
        <authorList>
            <consortium name="US DOE Joint Genome Institute"/>
            <person name="Lucas S."/>
            <person name="Copeland A."/>
            <person name="Lapidus A."/>
            <person name="Glavina del Rio T."/>
            <person name="Dalin E."/>
            <person name="Tice H."/>
            <person name="Bruce D."/>
            <person name="Goodwin L."/>
            <person name="Pitluck S."/>
            <person name="Schmutz J."/>
            <person name="Larimer F."/>
            <person name="Land M."/>
            <person name="Hauser L."/>
            <person name="Kyrpides N."/>
            <person name="Mikhailova N."/>
            <person name="Liu Z."/>
            <person name="Li T."/>
            <person name="Zhao F."/>
            <person name="Overmann J."/>
            <person name="Bryant D.A."/>
            <person name="Richardson P."/>
        </authorList>
    </citation>
    <scope>NUCLEOTIDE SEQUENCE [LARGE SCALE GENOMIC DNA]</scope>
    <source>
        <strain evidence="3">ATCC 35110 / GB-78</strain>
    </source>
</reference>
<dbReference type="HOGENOM" id="CLU_1076443_0_0_10"/>
<evidence type="ECO:0008006" key="4">
    <source>
        <dbReference type="Google" id="ProtNLM"/>
    </source>
</evidence>